<sequence length="186" mass="20313">MRRRNLSIAIVGAGFSGICLAIGLKKAGFADFVIFDRGNGPGGVWRDNTYPGAACDAPSHLYSFSFEPNPDWSRRFAEQPEILDYLRHCVTKYVLTPHLRLRTGDGETGEYGLLVAACGQLSNPAVPELPGMDAFTGTMFHSSRRSAPTHQRHSVGCRERRGAAPLRPAGCAGARTIRDGTSPHWW</sequence>
<dbReference type="OrthoDB" id="5168853at2"/>
<dbReference type="Gene3D" id="3.50.50.60">
    <property type="entry name" value="FAD/NAD(P)-binding domain"/>
    <property type="match status" value="1"/>
</dbReference>
<feature type="region of interest" description="Disordered" evidence="1">
    <location>
        <begin position="166"/>
        <end position="186"/>
    </location>
</feature>
<evidence type="ECO:0000313" key="3">
    <source>
        <dbReference type="Proteomes" id="UP000001918"/>
    </source>
</evidence>
<name>D1A3N6_THECD</name>
<evidence type="ECO:0000256" key="1">
    <source>
        <dbReference type="SAM" id="MobiDB-lite"/>
    </source>
</evidence>
<dbReference type="PANTHER" id="PTHR42877:SF4">
    <property type="entry name" value="FAD_NAD(P)-BINDING DOMAIN-CONTAINING PROTEIN-RELATED"/>
    <property type="match status" value="1"/>
</dbReference>
<dbReference type="eggNOG" id="COG2072">
    <property type="taxonomic scope" value="Bacteria"/>
</dbReference>
<organism evidence="2 3">
    <name type="scientific">Thermomonospora curvata (strain ATCC 19995 / DSM 43183 / JCM 3096 / KCTC 9072 / NBRC 15933 / NCIMB 10081 / Henssen B9)</name>
    <dbReference type="NCBI Taxonomy" id="471852"/>
    <lineage>
        <taxon>Bacteria</taxon>
        <taxon>Bacillati</taxon>
        <taxon>Actinomycetota</taxon>
        <taxon>Actinomycetes</taxon>
        <taxon>Streptosporangiales</taxon>
        <taxon>Thermomonosporaceae</taxon>
        <taxon>Thermomonospora</taxon>
    </lineage>
</organism>
<gene>
    <name evidence="2" type="ordered locus">Tcur_0565</name>
</gene>
<evidence type="ECO:0000313" key="2">
    <source>
        <dbReference type="EMBL" id="ACY96161.1"/>
    </source>
</evidence>
<dbReference type="SUPFAM" id="SSF51905">
    <property type="entry name" value="FAD/NAD(P)-binding domain"/>
    <property type="match status" value="1"/>
</dbReference>
<dbReference type="EMBL" id="CP001738">
    <property type="protein sequence ID" value="ACY96161.1"/>
    <property type="molecule type" value="Genomic_DNA"/>
</dbReference>
<dbReference type="Pfam" id="PF13450">
    <property type="entry name" value="NAD_binding_8"/>
    <property type="match status" value="1"/>
</dbReference>
<dbReference type="STRING" id="471852.Tcur_0565"/>
<dbReference type="KEGG" id="tcu:Tcur_0565"/>
<dbReference type="RefSeq" id="WP_012850945.1">
    <property type="nucleotide sequence ID" value="NC_013510.1"/>
</dbReference>
<dbReference type="InterPro" id="IPR051209">
    <property type="entry name" value="FAD-bind_Monooxygenase_sf"/>
</dbReference>
<keyword evidence="3" id="KW-1185">Reference proteome</keyword>
<accession>D1A3N6</accession>
<dbReference type="PANTHER" id="PTHR42877">
    <property type="entry name" value="L-ORNITHINE N(5)-MONOOXYGENASE-RELATED"/>
    <property type="match status" value="1"/>
</dbReference>
<dbReference type="HOGENOM" id="CLU_1453755_0_0_11"/>
<dbReference type="AlphaFoldDB" id="D1A3N6"/>
<proteinExistence type="predicted"/>
<reference evidence="2 3" key="1">
    <citation type="journal article" date="2011" name="Stand. Genomic Sci.">
        <title>Complete genome sequence of Thermomonospora curvata type strain (B9).</title>
        <authorList>
            <person name="Chertkov O."/>
            <person name="Sikorski J."/>
            <person name="Nolan M."/>
            <person name="Lapidus A."/>
            <person name="Lucas S."/>
            <person name="Del Rio T.G."/>
            <person name="Tice H."/>
            <person name="Cheng J.F."/>
            <person name="Goodwin L."/>
            <person name="Pitluck S."/>
            <person name="Liolios K."/>
            <person name="Ivanova N."/>
            <person name="Mavromatis K."/>
            <person name="Mikhailova N."/>
            <person name="Ovchinnikova G."/>
            <person name="Pati A."/>
            <person name="Chen A."/>
            <person name="Palaniappan K."/>
            <person name="Djao O.D."/>
            <person name="Land M."/>
            <person name="Hauser L."/>
            <person name="Chang Y.J."/>
            <person name="Jeffries C.D."/>
            <person name="Brettin T."/>
            <person name="Han C."/>
            <person name="Detter J.C."/>
            <person name="Rohde M."/>
            <person name="Goker M."/>
            <person name="Woyke T."/>
            <person name="Bristow J."/>
            <person name="Eisen J.A."/>
            <person name="Markowitz V."/>
            <person name="Hugenholtz P."/>
            <person name="Klenk H.P."/>
            <person name="Kyrpides N.C."/>
        </authorList>
    </citation>
    <scope>NUCLEOTIDE SEQUENCE [LARGE SCALE GENOMIC DNA]</scope>
    <source>
        <strain evidence="3">ATCC 19995 / DSM 43183 / JCM 3096 / KCTC 9072 / NBRC 15933 / NCIMB 10081 / Henssen B9</strain>
    </source>
</reference>
<protein>
    <submittedName>
        <fullName evidence="2">Flavoprotein involved in K+ transport-like protein</fullName>
    </submittedName>
</protein>
<dbReference type="Proteomes" id="UP000001918">
    <property type="component" value="Chromosome"/>
</dbReference>
<dbReference type="InterPro" id="IPR036188">
    <property type="entry name" value="FAD/NAD-bd_sf"/>
</dbReference>